<feature type="region of interest" description="Disordered" evidence="2">
    <location>
        <begin position="1"/>
        <end position="31"/>
    </location>
</feature>
<keyword evidence="1" id="KW-0175">Coiled coil</keyword>
<evidence type="ECO:0008006" key="5">
    <source>
        <dbReference type="Google" id="ProtNLM"/>
    </source>
</evidence>
<accession>A0AAV2NMI9</accession>
<reference evidence="3" key="1">
    <citation type="submission" date="2024-04" db="EMBL/GenBank/DDBJ databases">
        <authorList>
            <consortium name="Molecular Ecology Group"/>
        </authorList>
    </citation>
    <scope>NUCLEOTIDE SEQUENCE</scope>
</reference>
<keyword evidence="4" id="KW-1185">Reference proteome</keyword>
<evidence type="ECO:0000256" key="2">
    <source>
        <dbReference type="SAM" id="MobiDB-lite"/>
    </source>
</evidence>
<organism evidence="3 4">
    <name type="scientific">Lasius platythorax</name>
    <dbReference type="NCBI Taxonomy" id="488582"/>
    <lineage>
        <taxon>Eukaryota</taxon>
        <taxon>Metazoa</taxon>
        <taxon>Ecdysozoa</taxon>
        <taxon>Arthropoda</taxon>
        <taxon>Hexapoda</taxon>
        <taxon>Insecta</taxon>
        <taxon>Pterygota</taxon>
        <taxon>Neoptera</taxon>
        <taxon>Endopterygota</taxon>
        <taxon>Hymenoptera</taxon>
        <taxon>Apocrita</taxon>
        <taxon>Aculeata</taxon>
        <taxon>Formicoidea</taxon>
        <taxon>Formicidae</taxon>
        <taxon>Formicinae</taxon>
        <taxon>Lasius</taxon>
        <taxon>Lasius</taxon>
    </lineage>
</organism>
<dbReference type="Proteomes" id="UP001497644">
    <property type="component" value="Chromosome 2"/>
</dbReference>
<protein>
    <recommendedName>
        <fullName evidence="5">Endonuclease-reverse transcriptase</fullName>
    </recommendedName>
</protein>
<gene>
    <name evidence="3" type="ORF">LPLAT_LOCUS6860</name>
</gene>
<feature type="coiled-coil region" evidence="1">
    <location>
        <begin position="56"/>
        <end position="93"/>
    </location>
</feature>
<evidence type="ECO:0000313" key="3">
    <source>
        <dbReference type="EMBL" id="CAL1680915.1"/>
    </source>
</evidence>
<name>A0AAV2NMI9_9HYME</name>
<proteinExistence type="predicted"/>
<dbReference type="EMBL" id="OZ034825">
    <property type="protein sequence ID" value="CAL1680915.1"/>
    <property type="molecule type" value="Genomic_DNA"/>
</dbReference>
<evidence type="ECO:0000313" key="4">
    <source>
        <dbReference type="Proteomes" id="UP001497644"/>
    </source>
</evidence>
<dbReference type="AlphaFoldDB" id="A0AAV2NMI9"/>
<evidence type="ECO:0000256" key="1">
    <source>
        <dbReference type="SAM" id="Coils"/>
    </source>
</evidence>
<feature type="compositionally biased region" description="Basic and acidic residues" evidence="2">
    <location>
        <begin position="1"/>
        <end position="22"/>
    </location>
</feature>
<sequence>MEERMDGLEERLSKIEQKGSNREEEEEERTEELVGKIIEKVKKKERMIEGQAPSNIMETREEVKKIKKAMEDRERKERRNNLIITELKKEKKNIYETTREFLEEFGVIEGVKRIQAVGKEGREMIIVEMSSREEKEGIMKVKKKLGSRRVYIDHDLTMEEREVQRKLRERAREEKMEGRRVKVGYRKIEIQGKLYV</sequence>